<dbReference type="PANTHER" id="PTHR33164:SF64">
    <property type="entry name" value="TRANSCRIPTIONAL REGULATOR SLYA"/>
    <property type="match status" value="1"/>
</dbReference>
<organism evidence="5 6">
    <name type="scientific">Frankia torreyi</name>
    <dbReference type="NCBI Taxonomy" id="1856"/>
    <lineage>
        <taxon>Bacteria</taxon>
        <taxon>Bacillati</taxon>
        <taxon>Actinomycetota</taxon>
        <taxon>Actinomycetes</taxon>
        <taxon>Frankiales</taxon>
        <taxon>Frankiaceae</taxon>
        <taxon>Frankia</taxon>
    </lineage>
</organism>
<dbReference type="AlphaFoldDB" id="A0A0D8BPP7"/>
<accession>A0A0D8BPP7</accession>
<keyword evidence="3" id="KW-0804">Transcription</keyword>
<proteinExistence type="predicted"/>
<dbReference type="InterPro" id="IPR039422">
    <property type="entry name" value="MarR/SlyA-like"/>
</dbReference>
<dbReference type="EMBL" id="JYFN01000002">
    <property type="protein sequence ID" value="KJE25347.1"/>
    <property type="molecule type" value="Genomic_DNA"/>
</dbReference>
<comment type="caution">
    <text evidence="5">The sequence shown here is derived from an EMBL/GenBank/DDBJ whole genome shotgun (WGS) entry which is preliminary data.</text>
</comment>
<name>A0A0D8BPP7_9ACTN</name>
<dbReference type="InterPro" id="IPR036388">
    <property type="entry name" value="WH-like_DNA-bd_sf"/>
</dbReference>
<dbReference type="PRINTS" id="PR00598">
    <property type="entry name" value="HTHMARR"/>
</dbReference>
<evidence type="ECO:0000256" key="3">
    <source>
        <dbReference type="ARBA" id="ARBA00023163"/>
    </source>
</evidence>
<keyword evidence="2" id="KW-0238">DNA-binding</keyword>
<reference evidence="5 6" key="2">
    <citation type="journal article" date="2016" name="Genome Announc.">
        <title>Permanent Draft Genome Sequences for Two Variants of Frankia sp. Strain CpI1, the First Frankia Strain Isolated from Root Nodules of Comptonia peregrina.</title>
        <authorList>
            <person name="Oshone R."/>
            <person name="Hurst S.G.IV."/>
            <person name="Abebe-Akele F."/>
            <person name="Simpson S."/>
            <person name="Morris K."/>
            <person name="Thomas W.K."/>
            <person name="Tisa L.S."/>
        </authorList>
    </citation>
    <scope>NUCLEOTIDE SEQUENCE [LARGE SCALE GENOMIC DNA]</scope>
    <source>
        <strain evidence="6">CpI1-S</strain>
    </source>
</reference>
<evidence type="ECO:0000313" key="6">
    <source>
        <dbReference type="Proteomes" id="UP000032545"/>
    </source>
</evidence>
<dbReference type="InterPro" id="IPR036390">
    <property type="entry name" value="WH_DNA-bd_sf"/>
</dbReference>
<dbReference type="OrthoDB" id="3215333at2"/>
<evidence type="ECO:0000259" key="4">
    <source>
        <dbReference type="PROSITE" id="PS50995"/>
    </source>
</evidence>
<feature type="domain" description="HTH marR-type" evidence="4">
    <location>
        <begin position="1"/>
        <end position="145"/>
    </location>
</feature>
<dbReference type="GO" id="GO:0006950">
    <property type="term" value="P:response to stress"/>
    <property type="evidence" value="ECO:0007669"/>
    <property type="project" value="TreeGrafter"/>
</dbReference>
<reference evidence="6" key="1">
    <citation type="submission" date="2015-02" db="EMBL/GenBank/DDBJ databases">
        <title>Draft Genome of Frankia sp. CpI1-S.</title>
        <authorList>
            <person name="Oshone R.T."/>
            <person name="Ngom M."/>
            <person name="Ghodhbane-Gtari F."/>
            <person name="Gtari M."/>
            <person name="Morris K."/>
            <person name="Thomas K."/>
            <person name="Sen A."/>
            <person name="Tisa L.S."/>
        </authorList>
    </citation>
    <scope>NUCLEOTIDE SEQUENCE [LARGE SCALE GENOMIC DNA]</scope>
    <source>
        <strain evidence="6">CpI1-S</strain>
    </source>
</reference>
<dbReference type="RefSeq" id="WP_044883321.1">
    <property type="nucleotide sequence ID" value="NZ_JYFN01000002.1"/>
</dbReference>
<evidence type="ECO:0000256" key="2">
    <source>
        <dbReference type="ARBA" id="ARBA00023125"/>
    </source>
</evidence>
<dbReference type="InterPro" id="IPR000835">
    <property type="entry name" value="HTH_MarR-typ"/>
</dbReference>
<dbReference type="SUPFAM" id="SSF46785">
    <property type="entry name" value="Winged helix' DNA-binding domain"/>
    <property type="match status" value="1"/>
</dbReference>
<dbReference type="Proteomes" id="UP000032545">
    <property type="component" value="Unassembled WGS sequence"/>
</dbReference>
<keyword evidence="1" id="KW-0805">Transcription regulation</keyword>
<dbReference type="PATRIC" id="fig|1502723.3.peg.532"/>
<protein>
    <submittedName>
        <fullName evidence="5">Transcriptional regulator</fullName>
    </submittedName>
</protein>
<gene>
    <name evidence="5" type="ORF">FF36_00480</name>
</gene>
<keyword evidence="6" id="KW-1185">Reference proteome</keyword>
<dbReference type="PROSITE" id="PS50995">
    <property type="entry name" value="HTH_MARR_2"/>
    <property type="match status" value="1"/>
</dbReference>
<evidence type="ECO:0000256" key="1">
    <source>
        <dbReference type="ARBA" id="ARBA00023015"/>
    </source>
</evidence>
<evidence type="ECO:0000313" key="5">
    <source>
        <dbReference type="EMBL" id="KJE25347.1"/>
    </source>
</evidence>
<dbReference type="GO" id="GO:0003700">
    <property type="term" value="F:DNA-binding transcription factor activity"/>
    <property type="evidence" value="ECO:0007669"/>
    <property type="project" value="InterPro"/>
</dbReference>
<dbReference type="GO" id="GO:0003677">
    <property type="term" value="F:DNA binding"/>
    <property type="evidence" value="ECO:0007669"/>
    <property type="project" value="UniProtKB-KW"/>
</dbReference>
<dbReference type="PANTHER" id="PTHR33164">
    <property type="entry name" value="TRANSCRIPTIONAL REGULATOR, MARR FAMILY"/>
    <property type="match status" value="1"/>
</dbReference>
<dbReference type="Gene3D" id="1.10.10.10">
    <property type="entry name" value="Winged helix-like DNA-binding domain superfamily/Winged helix DNA-binding domain"/>
    <property type="match status" value="1"/>
</dbReference>
<dbReference type="SMART" id="SM00347">
    <property type="entry name" value="HTH_MARR"/>
    <property type="match status" value="1"/>
</dbReference>
<sequence length="159" mass="17586">MTVSDALLPAALRHRTSFVLARLAALSRMHCAERLATLGLNQHQHAILCCLDEFGPAIQRDVAARLDLDSGDLVSFLDRLQTAELIRRDRDPRDRRRQILTITQAGQRLLNQAETLLDEAEPELFAGLAAAEVEQLRALAAGVLTRHTAQAWRHQGAPA</sequence>
<dbReference type="Pfam" id="PF01047">
    <property type="entry name" value="MarR"/>
    <property type="match status" value="1"/>
</dbReference>